<evidence type="ECO:0000256" key="1">
    <source>
        <dbReference type="ARBA" id="ARBA00004370"/>
    </source>
</evidence>
<feature type="chain" id="PRO_5024465134" description="Ig-like domain-containing protein" evidence="6">
    <location>
        <begin position="22"/>
        <end position="262"/>
    </location>
</feature>
<dbReference type="Gene3D" id="2.60.40.10">
    <property type="entry name" value="Immunoglobulins"/>
    <property type="match status" value="1"/>
</dbReference>
<dbReference type="SMART" id="SM00409">
    <property type="entry name" value="IG"/>
    <property type="match status" value="1"/>
</dbReference>
<dbReference type="PANTHER" id="PTHR12080">
    <property type="entry name" value="SIGNALING LYMPHOCYTIC ACTIVATION MOLECULE"/>
    <property type="match status" value="1"/>
</dbReference>
<evidence type="ECO:0000256" key="4">
    <source>
        <dbReference type="ARBA" id="ARBA00023180"/>
    </source>
</evidence>
<sequence>MFRRTEILMICMVLCFQASKCEDALKVIGYIGEPVVLTSGVDESWTLSRIQWSIYENSTFIATFQGGKPDVNRWAPFTSRLNLDTVSGDLTIKNIRASDSMKYTVRLEGQEASQRKTSSIYLSVREKLLKPNITLLHSFLDAGQCVISLKCSTLSSNISLIWKPEHGFSERFCNDNPNVTRESVMWTSLRTNRDVIFSCIATDGNRKELRQWNGKCPVPEEKSCKEVGMFFLGFFLCLVIAVIIFWKIEGFSSCKKFSEDAS</sequence>
<dbReference type="GO" id="GO:0016020">
    <property type="term" value="C:membrane"/>
    <property type="evidence" value="ECO:0007669"/>
    <property type="project" value="UniProtKB-SubCell"/>
</dbReference>
<protein>
    <recommendedName>
        <fullName evidence="7">Ig-like domain-containing protein</fullName>
    </recommendedName>
</protein>
<keyword evidence="9" id="KW-1185">Reference proteome</keyword>
<evidence type="ECO:0000256" key="2">
    <source>
        <dbReference type="ARBA" id="ARBA00022729"/>
    </source>
</evidence>
<evidence type="ECO:0000256" key="5">
    <source>
        <dbReference type="SAM" id="Phobius"/>
    </source>
</evidence>
<dbReference type="PANTHER" id="PTHR12080:SF59">
    <property type="entry name" value="HEPATIC AND GLIAL CELL ADHESION MOLECULE"/>
    <property type="match status" value="1"/>
</dbReference>
<dbReference type="AlphaFoldDB" id="A0A5N5PJN4"/>
<evidence type="ECO:0000256" key="3">
    <source>
        <dbReference type="ARBA" id="ARBA00023136"/>
    </source>
</evidence>
<gene>
    <name evidence="8" type="ORF">PHYPO_G00190590</name>
</gene>
<comment type="subcellular location">
    <subcellularLocation>
        <location evidence="1">Membrane</location>
    </subcellularLocation>
</comment>
<reference evidence="8 9" key="1">
    <citation type="submission" date="2019-06" db="EMBL/GenBank/DDBJ databases">
        <title>A chromosome-scale genome assembly of the striped catfish, Pangasianodon hypophthalmus.</title>
        <authorList>
            <person name="Wen M."/>
            <person name="Zahm M."/>
            <person name="Roques C."/>
            <person name="Cabau C."/>
            <person name="Klopp C."/>
            <person name="Donnadieu C."/>
            <person name="Jouanno E."/>
            <person name="Avarre J.-C."/>
            <person name="Campet M."/>
            <person name="Ha T.T.T."/>
            <person name="Dugue R."/>
            <person name="Lampietro C."/>
            <person name="Louis A."/>
            <person name="Herpin A."/>
            <person name="Echchiki A."/>
            <person name="Berthelot C."/>
            <person name="Parey E."/>
            <person name="Roest-Crollius H."/>
            <person name="Braasch I."/>
            <person name="Postlethwait J."/>
            <person name="Bobe J."/>
            <person name="Montfort J."/>
            <person name="Bouchez O."/>
            <person name="Begum T."/>
            <person name="Schartl M."/>
            <person name="Guiguen Y."/>
        </authorList>
    </citation>
    <scope>NUCLEOTIDE SEQUENCE [LARGE SCALE GENOMIC DNA]</scope>
    <source>
        <strain evidence="8 9">Indonesia</strain>
        <tissue evidence="8">Blood</tissue>
    </source>
</reference>
<dbReference type="InterPro" id="IPR036179">
    <property type="entry name" value="Ig-like_dom_sf"/>
</dbReference>
<keyword evidence="5" id="KW-0812">Transmembrane</keyword>
<evidence type="ECO:0000313" key="8">
    <source>
        <dbReference type="EMBL" id="KAB5579077.1"/>
    </source>
</evidence>
<accession>A0A5N5PJN4</accession>
<keyword evidence="4" id="KW-0325">Glycoprotein</keyword>
<dbReference type="InterPro" id="IPR007110">
    <property type="entry name" value="Ig-like_dom"/>
</dbReference>
<dbReference type="PROSITE" id="PS50835">
    <property type="entry name" value="IG_LIKE"/>
    <property type="match status" value="1"/>
</dbReference>
<feature type="signal peptide" evidence="6">
    <location>
        <begin position="1"/>
        <end position="21"/>
    </location>
</feature>
<organism evidence="8 9">
    <name type="scientific">Pangasianodon hypophthalmus</name>
    <name type="common">Striped catfish</name>
    <name type="synonym">Helicophagus hypophthalmus</name>
    <dbReference type="NCBI Taxonomy" id="310915"/>
    <lineage>
        <taxon>Eukaryota</taxon>
        <taxon>Metazoa</taxon>
        <taxon>Chordata</taxon>
        <taxon>Craniata</taxon>
        <taxon>Vertebrata</taxon>
        <taxon>Euteleostomi</taxon>
        <taxon>Actinopterygii</taxon>
        <taxon>Neopterygii</taxon>
        <taxon>Teleostei</taxon>
        <taxon>Ostariophysi</taxon>
        <taxon>Siluriformes</taxon>
        <taxon>Pangasiidae</taxon>
        <taxon>Pangasianodon</taxon>
    </lineage>
</organism>
<keyword evidence="3 5" id="KW-0472">Membrane</keyword>
<dbReference type="InterPro" id="IPR003599">
    <property type="entry name" value="Ig_sub"/>
</dbReference>
<feature type="domain" description="Ig-like" evidence="7">
    <location>
        <begin position="131"/>
        <end position="210"/>
    </location>
</feature>
<evidence type="ECO:0000256" key="6">
    <source>
        <dbReference type="SAM" id="SignalP"/>
    </source>
</evidence>
<dbReference type="EMBL" id="VFJC01000005">
    <property type="protein sequence ID" value="KAB5579077.1"/>
    <property type="molecule type" value="Genomic_DNA"/>
</dbReference>
<keyword evidence="5" id="KW-1133">Transmembrane helix</keyword>
<dbReference type="Proteomes" id="UP000327468">
    <property type="component" value="Chromosome 4"/>
</dbReference>
<dbReference type="SUPFAM" id="SSF48726">
    <property type="entry name" value="Immunoglobulin"/>
    <property type="match status" value="1"/>
</dbReference>
<feature type="transmembrane region" description="Helical" evidence="5">
    <location>
        <begin position="227"/>
        <end position="246"/>
    </location>
</feature>
<dbReference type="InterPro" id="IPR015631">
    <property type="entry name" value="CD2/SLAM_rcpt"/>
</dbReference>
<dbReference type="InterPro" id="IPR013783">
    <property type="entry name" value="Ig-like_fold"/>
</dbReference>
<evidence type="ECO:0000313" key="9">
    <source>
        <dbReference type="Proteomes" id="UP000327468"/>
    </source>
</evidence>
<name>A0A5N5PJN4_PANHP</name>
<evidence type="ECO:0000259" key="7">
    <source>
        <dbReference type="PROSITE" id="PS50835"/>
    </source>
</evidence>
<keyword evidence="2 6" id="KW-0732">Signal</keyword>
<dbReference type="GO" id="GO:0005911">
    <property type="term" value="C:cell-cell junction"/>
    <property type="evidence" value="ECO:0007669"/>
    <property type="project" value="TreeGrafter"/>
</dbReference>
<proteinExistence type="predicted"/>
<comment type="caution">
    <text evidence="8">The sequence shown here is derived from an EMBL/GenBank/DDBJ whole genome shotgun (WGS) entry which is preliminary data.</text>
</comment>